<dbReference type="EMBL" id="JACBNY010000008">
    <property type="protein sequence ID" value="MBA0016750.1"/>
    <property type="molecule type" value="Genomic_DNA"/>
</dbReference>
<dbReference type="AlphaFoldDB" id="A0A7V8N109"/>
<dbReference type="RefSeq" id="WP_180746922.1">
    <property type="nucleotide sequence ID" value="NZ_CBCRWQ010000009.1"/>
</dbReference>
<gene>
    <name evidence="2" type="ORF">HZR21_06295</name>
</gene>
<dbReference type="Gene3D" id="1.20.1500.10">
    <property type="entry name" value="YheA/YmcA-like"/>
    <property type="match status" value="1"/>
</dbReference>
<sequence>MNIYDTMNQLEREFRALPEYQAVITALAAVKADETASALYAKFIDIQTKMQMGQILEAEQQNEAQALFAELQANPIMAELLNTEQALQTITSDLQDIVFKPLQELYGQ</sequence>
<reference evidence="2 3" key="1">
    <citation type="submission" date="2020-07" db="EMBL/GenBank/DDBJ databases">
        <authorList>
            <person name="Hilgarth M."/>
            <person name="Werum V."/>
            <person name="Vogel R.F."/>
        </authorList>
    </citation>
    <scope>NUCLEOTIDE SEQUENCE [LARGE SCALE GENOMIC DNA]</scope>
    <source>
        <strain evidence="2 3">DSM 28961</strain>
    </source>
</reference>
<name>A0A7V8N109_9LACT</name>
<organism evidence="2 3">
    <name type="scientific">Pseudolactococcus laudensis</name>
    <dbReference type="NCBI Taxonomy" id="1494461"/>
    <lineage>
        <taxon>Bacteria</taxon>
        <taxon>Bacillati</taxon>
        <taxon>Bacillota</taxon>
        <taxon>Bacilli</taxon>
        <taxon>Lactobacillales</taxon>
        <taxon>Streptococcaceae</taxon>
        <taxon>Pseudolactococcus</taxon>
    </lineage>
</organism>
<accession>A0A7V8N109</accession>
<evidence type="ECO:0000256" key="1">
    <source>
        <dbReference type="HAMAP-Rule" id="MF_01526"/>
    </source>
</evidence>
<comment type="similarity">
    <text evidence="1">Belongs to the UPF0342 family.</text>
</comment>
<dbReference type="HAMAP" id="MF_01526">
    <property type="entry name" value="UPF0342"/>
    <property type="match status" value="1"/>
</dbReference>
<protein>
    <recommendedName>
        <fullName evidence="1">UPF0342 protein HZR21_06295</fullName>
    </recommendedName>
</protein>
<keyword evidence="3" id="KW-1185">Reference proteome</keyword>
<evidence type="ECO:0000313" key="2">
    <source>
        <dbReference type="EMBL" id="MBA0016750.1"/>
    </source>
</evidence>
<dbReference type="Pfam" id="PF06133">
    <property type="entry name" value="Com_YlbF"/>
    <property type="match status" value="1"/>
</dbReference>
<proteinExistence type="inferred from homology"/>
<dbReference type="Proteomes" id="UP000530186">
    <property type="component" value="Unassembled WGS sequence"/>
</dbReference>
<evidence type="ECO:0000313" key="3">
    <source>
        <dbReference type="Proteomes" id="UP000530186"/>
    </source>
</evidence>
<dbReference type="SUPFAM" id="SSF158622">
    <property type="entry name" value="YheA/YmcA-like"/>
    <property type="match status" value="1"/>
</dbReference>
<dbReference type="GeneID" id="303195123"/>
<dbReference type="InterPro" id="IPR010368">
    <property type="entry name" value="Com_YlbF"/>
</dbReference>
<dbReference type="InterPro" id="IPR023378">
    <property type="entry name" value="YheA/YmcA-like_dom_sf"/>
</dbReference>
<comment type="caution">
    <text evidence="2">The sequence shown here is derived from an EMBL/GenBank/DDBJ whole genome shotgun (WGS) entry which is preliminary data.</text>
</comment>